<keyword evidence="4" id="KW-0443">Lipid metabolism</keyword>
<dbReference type="SUPFAM" id="SSF52096">
    <property type="entry name" value="ClpP/crotonase"/>
    <property type="match status" value="1"/>
</dbReference>
<comment type="function">
    <text evidence="6">May play a role in fatty acid biosynthesis and insulin sensitivity.</text>
</comment>
<name>A0AAV6UNF1_9ARAC</name>
<accession>A0AAV6UNF1</accession>
<proteinExistence type="predicted"/>
<keyword evidence="2" id="KW-0276">Fatty acid metabolism</keyword>
<evidence type="ECO:0000256" key="6">
    <source>
        <dbReference type="ARBA" id="ARBA00037410"/>
    </source>
</evidence>
<dbReference type="Pfam" id="PF00378">
    <property type="entry name" value="ECH_1"/>
    <property type="match status" value="1"/>
</dbReference>
<dbReference type="Gene3D" id="3.90.226.10">
    <property type="entry name" value="2-enoyl-CoA Hydratase, Chain A, domain 1"/>
    <property type="match status" value="1"/>
</dbReference>
<dbReference type="PANTHER" id="PTHR43602:SF1">
    <property type="entry name" value="ENOYL-COA HYDRATASE DOMAIN-CONTAINING PROTEIN 3, MITOCHONDRIAL"/>
    <property type="match status" value="1"/>
</dbReference>
<dbReference type="Gene3D" id="1.10.12.10">
    <property type="entry name" value="Lyase 2-enoyl-coa Hydratase, Chain A, domain 2"/>
    <property type="match status" value="1"/>
</dbReference>
<dbReference type="EMBL" id="JAFNEN010000329">
    <property type="protein sequence ID" value="KAG8185627.1"/>
    <property type="molecule type" value="Genomic_DNA"/>
</dbReference>
<evidence type="ECO:0000256" key="5">
    <source>
        <dbReference type="ARBA" id="ARBA00023128"/>
    </source>
</evidence>
<evidence type="ECO:0000313" key="8">
    <source>
        <dbReference type="EMBL" id="KAG8185627.1"/>
    </source>
</evidence>
<sequence>MALFTKLKVWKTLLTRTCSTQSELTLVTKQNGVKRIVLNNPKKRNALSSAMLQKLNDDIFEGVDDINLRCIVLESKGPVFSSGHDLKEIRQLDSKKQEEIFTKSSSLMVGLRHLPVPVIAVVNGLATAAGCQLVASCDITIASSKSQFSTPGASVGLFCSTPGVAVSRNVPLKMASYMLLTGNNLNANEALQCGLVSKIAEEHELDVEVEKVLNSLLCKSRSVLALGKKLFYDQLDKSIEEAYRMATNTMVENLKFEDTKEGISAFFEKLSSYLQPTTKCYSQAKEHYELFCTKLIGTLCFSNMN</sequence>
<reference evidence="8 9" key="1">
    <citation type="journal article" date="2022" name="Nat. Ecol. Evol.">
        <title>A masculinizing supergene underlies an exaggerated male reproductive morph in a spider.</title>
        <authorList>
            <person name="Hendrickx F."/>
            <person name="De Corte Z."/>
            <person name="Sonet G."/>
            <person name="Van Belleghem S.M."/>
            <person name="Kostlbacher S."/>
            <person name="Vangestel C."/>
        </authorList>
    </citation>
    <scope>NUCLEOTIDE SEQUENCE [LARGE SCALE GENOMIC DNA]</scope>
    <source>
        <strain evidence="8">W744_W776</strain>
    </source>
</reference>
<dbReference type="GO" id="GO:0016836">
    <property type="term" value="F:hydro-lyase activity"/>
    <property type="evidence" value="ECO:0007669"/>
    <property type="project" value="TreeGrafter"/>
</dbReference>
<evidence type="ECO:0000256" key="1">
    <source>
        <dbReference type="ARBA" id="ARBA00004173"/>
    </source>
</evidence>
<evidence type="ECO:0000256" key="4">
    <source>
        <dbReference type="ARBA" id="ARBA00023098"/>
    </source>
</evidence>
<dbReference type="InterPro" id="IPR052377">
    <property type="entry name" value="Mitochondrial_ECH-domain"/>
</dbReference>
<evidence type="ECO:0000313" key="9">
    <source>
        <dbReference type="Proteomes" id="UP000827092"/>
    </source>
</evidence>
<gene>
    <name evidence="8" type="ORF">JTE90_026088</name>
</gene>
<protein>
    <recommendedName>
        <fullName evidence="7">Enoyl-CoA hydratase domain-containing protein 3, mitochondrial</fullName>
    </recommendedName>
</protein>
<keyword evidence="3" id="KW-0809">Transit peptide</keyword>
<dbReference type="CDD" id="cd06558">
    <property type="entry name" value="crotonase-like"/>
    <property type="match status" value="1"/>
</dbReference>
<dbReference type="AlphaFoldDB" id="A0AAV6UNF1"/>
<comment type="subcellular location">
    <subcellularLocation>
        <location evidence="1">Mitochondrion</location>
    </subcellularLocation>
</comment>
<dbReference type="InterPro" id="IPR029045">
    <property type="entry name" value="ClpP/crotonase-like_dom_sf"/>
</dbReference>
<dbReference type="InterPro" id="IPR014748">
    <property type="entry name" value="Enoyl-CoA_hydra_C"/>
</dbReference>
<evidence type="ECO:0000256" key="7">
    <source>
        <dbReference type="ARBA" id="ARBA00040545"/>
    </source>
</evidence>
<dbReference type="GO" id="GO:0005739">
    <property type="term" value="C:mitochondrion"/>
    <property type="evidence" value="ECO:0007669"/>
    <property type="project" value="UniProtKB-SubCell"/>
</dbReference>
<comment type="caution">
    <text evidence="8">The sequence shown here is derived from an EMBL/GenBank/DDBJ whole genome shotgun (WGS) entry which is preliminary data.</text>
</comment>
<evidence type="ECO:0000256" key="3">
    <source>
        <dbReference type="ARBA" id="ARBA00022946"/>
    </source>
</evidence>
<dbReference type="PANTHER" id="PTHR43602">
    <property type="match status" value="1"/>
</dbReference>
<keyword evidence="9" id="KW-1185">Reference proteome</keyword>
<dbReference type="InterPro" id="IPR001753">
    <property type="entry name" value="Enoyl-CoA_hydra/iso"/>
</dbReference>
<dbReference type="Proteomes" id="UP000827092">
    <property type="component" value="Unassembled WGS sequence"/>
</dbReference>
<dbReference type="GO" id="GO:0006631">
    <property type="term" value="P:fatty acid metabolic process"/>
    <property type="evidence" value="ECO:0007669"/>
    <property type="project" value="UniProtKB-KW"/>
</dbReference>
<evidence type="ECO:0000256" key="2">
    <source>
        <dbReference type="ARBA" id="ARBA00022832"/>
    </source>
</evidence>
<keyword evidence="5" id="KW-0496">Mitochondrion</keyword>
<organism evidence="8 9">
    <name type="scientific">Oedothorax gibbosus</name>
    <dbReference type="NCBI Taxonomy" id="931172"/>
    <lineage>
        <taxon>Eukaryota</taxon>
        <taxon>Metazoa</taxon>
        <taxon>Ecdysozoa</taxon>
        <taxon>Arthropoda</taxon>
        <taxon>Chelicerata</taxon>
        <taxon>Arachnida</taxon>
        <taxon>Araneae</taxon>
        <taxon>Araneomorphae</taxon>
        <taxon>Entelegynae</taxon>
        <taxon>Araneoidea</taxon>
        <taxon>Linyphiidae</taxon>
        <taxon>Erigoninae</taxon>
        <taxon>Oedothorax</taxon>
    </lineage>
</organism>